<dbReference type="InterPro" id="IPR001128">
    <property type="entry name" value="Cyt_P450"/>
</dbReference>
<dbReference type="PRINTS" id="PR00385">
    <property type="entry name" value="P450"/>
</dbReference>
<dbReference type="PANTHER" id="PTHR46696">
    <property type="entry name" value="P450, PUTATIVE (EUROFUNG)-RELATED"/>
    <property type="match status" value="1"/>
</dbReference>
<keyword evidence="2" id="KW-0349">Heme</keyword>
<dbReference type="RefSeq" id="WP_380623404.1">
    <property type="nucleotide sequence ID" value="NZ_JBHSDK010000026.1"/>
</dbReference>
<evidence type="ECO:0000256" key="1">
    <source>
        <dbReference type="ARBA" id="ARBA00010617"/>
    </source>
</evidence>
<comment type="caution">
    <text evidence="3">The sequence shown here is derived from an EMBL/GenBank/DDBJ whole genome shotgun (WGS) entry which is preliminary data.</text>
</comment>
<dbReference type="EMBL" id="JBHSDK010000026">
    <property type="protein sequence ID" value="MFC4336950.1"/>
    <property type="molecule type" value="Genomic_DNA"/>
</dbReference>
<proteinExistence type="inferred from homology"/>
<evidence type="ECO:0000256" key="2">
    <source>
        <dbReference type="RuleBase" id="RU000461"/>
    </source>
</evidence>
<dbReference type="Pfam" id="PF00067">
    <property type="entry name" value="p450"/>
    <property type="match status" value="1"/>
</dbReference>
<reference evidence="4" key="1">
    <citation type="journal article" date="2019" name="Int. J. Syst. Evol. Microbiol.">
        <title>The Global Catalogue of Microorganisms (GCM) 10K type strain sequencing project: providing services to taxonomists for standard genome sequencing and annotation.</title>
        <authorList>
            <consortium name="The Broad Institute Genomics Platform"/>
            <consortium name="The Broad Institute Genome Sequencing Center for Infectious Disease"/>
            <person name="Wu L."/>
            <person name="Ma J."/>
        </authorList>
    </citation>
    <scope>NUCLEOTIDE SEQUENCE [LARGE SCALE GENOMIC DNA]</scope>
    <source>
        <strain evidence="4">IBRC-M 10908</strain>
    </source>
</reference>
<dbReference type="PRINTS" id="PR00359">
    <property type="entry name" value="BP450"/>
</dbReference>
<sequence>MLFRLWDREPPGEGVFREGGHVVVASHALAKEVLSDAERFTAANALEAVTSLPPAVLRELTRHRFRLPPTMANNDTGTHPRMRELFAEVFDPRGVGGMEAPVRAWTAELVAKADAALRRGETVDLDADLCAEIPLRALERLLDLPAGSTNEVKLFARGALEMFWARPGEERQLELAKIVGPFHRRLRDHVRRAEGPVAAVRDEIGEDEATGALFFLLVAGQETTAQFLTLLLDHLIARPQLAGEDPAGVVEEGLRLFPSIVSWRRKVKRDTDIGGLPVEAGESVLVWLAAAGRDEGVARCPAEFRPGQKGSRRHLAFGAGAHRCLGSQLTRMEARVVLEETRDLLAEWTLVSRPRSDDNMSFRMPRGLVVRRAGTRP</sequence>
<dbReference type="InterPro" id="IPR017972">
    <property type="entry name" value="Cyt_P450_CS"/>
</dbReference>
<evidence type="ECO:0000313" key="3">
    <source>
        <dbReference type="EMBL" id="MFC4336950.1"/>
    </source>
</evidence>
<accession>A0ABV8U3F8</accession>
<name>A0ABV8U3F8_9ACTN</name>
<evidence type="ECO:0000313" key="4">
    <source>
        <dbReference type="Proteomes" id="UP001595823"/>
    </source>
</evidence>
<keyword evidence="2" id="KW-0503">Monooxygenase</keyword>
<comment type="similarity">
    <text evidence="1 2">Belongs to the cytochrome P450 family.</text>
</comment>
<keyword evidence="2" id="KW-0479">Metal-binding</keyword>
<dbReference type="SUPFAM" id="SSF48264">
    <property type="entry name" value="Cytochrome P450"/>
    <property type="match status" value="1"/>
</dbReference>
<dbReference type="Proteomes" id="UP001595823">
    <property type="component" value="Unassembled WGS sequence"/>
</dbReference>
<protein>
    <submittedName>
        <fullName evidence="3">Cytochrome P450</fullName>
    </submittedName>
</protein>
<dbReference type="Gene3D" id="1.10.630.10">
    <property type="entry name" value="Cytochrome P450"/>
    <property type="match status" value="1"/>
</dbReference>
<organism evidence="3 4">
    <name type="scientific">Salininema proteolyticum</name>
    <dbReference type="NCBI Taxonomy" id="1607685"/>
    <lineage>
        <taxon>Bacteria</taxon>
        <taxon>Bacillati</taxon>
        <taxon>Actinomycetota</taxon>
        <taxon>Actinomycetes</taxon>
        <taxon>Glycomycetales</taxon>
        <taxon>Glycomycetaceae</taxon>
        <taxon>Salininema</taxon>
    </lineage>
</organism>
<keyword evidence="4" id="KW-1185">Reference proteome</keyword>
<dbReference type="PROSITE" id="PS00086">
    <property type="entry name" value="CYTOCHROME_P450"/>
    <property type="match status" value="1"/>
</dbReference>
<keyword evidence="2" id="KW-0560">Oxidoreductase</keyword>
<dbReference type="InterPro" id="IPR002397">
    <property type="entry name" value="Cyt_P450_B"/>
</dbReference>
<dbReference type="PANTHER" id="PTHR46696:SF6">
    <property type="entry name" value="P450, PUTATIVE (EUROFUNG)-RELATED"/>
    <property type="match status" value="1"/>
</dbReference>
<keyword evidence="2" id="KW-0408">Iron</keyword>
<dbReference type="InterPro" id="IPR036396">
    <property type="entry name" value="Cyt_P450_sf"/>
</dbReference>
<gene>
    <name evidence="3" type="ORF">ACFPET_17240</name>
</gene>